<evidence type="ECO:0000259" key="3">
    <source>
        <dbReference type="Pfam" id="PF03816"/>
    </source>
</evidence>
<feature type="transmembrane region" description="Helical" evidence="2">
    <location>
        <begin position="74"/>
        <end position="95"/>
    </location>
</feature>
<keyword evidence="2" id="KW-0472">Membrane</keyword>
<comment type="caution">
    <text evidence="4">The sequence shown here is derived from an EMBL/GenBank/DDBJ whole genome shotgun (WGS) entry which is preliminary data.</text>
</comment>
<evidence type="ECO:0000256" key="1">
    <source>
        <dbReference type="ARBA" id="ARBA00006068"/>
    </source>
</evidence>
<keyword evidence="2" id="KW-1133">Transmembrane helix</keyword>
<dbReference type="Proteomes" id="UP000470082">
    <property type="component" value="Unassembled WGS sequence"/>
</dbReference>
<dbReference type="InterPro" id="IPR050922">
    <property type="entry name" value="LytR/CpsA/Psr_CW_biosynth"/>
</dbReference>
<dbReference type="Gene3D" id="3.40.630.190">
    <property type="entry name" value="LCP protein"/>
    <property type="match status" value="1"/>
</dbReference>
<dbReference type="InterPro" id="IPR004474">
    <property type="entry name" value="LytR_CpsA_psr"/>
</dbReference>
<organism evidence="4 5">
    <name type="scientific">Floccifex porci</name>
    <dbReference type="NCBI Taxonomy" id="2606629"/>
    <lineage>
        <taxon>Bacteria</taxon>
        <taxon>Bacillati</taxon>
        <taxon>Bacillota</taxon>
        <taxon>Erysipelotrichia</taxon>
        <taxon>Erysipelotrichales</taxon>
        <taxon>Erysipelotrichaceae</taxon>
        <taxon>Floccifex</taxon>
    </lineage>
</organism>
<dbReference type="PANTHER" id="PTHR33392:SF6">
    <property type="entry name" value="POLYISOPRENYL-TEICHOIC ACID--PEPTIDOGLYCAN TEICHOIC ACID TRANSFERASE TAGU"/>
    <property type="match status" value="1"/>
</dbReference>
<dbReference type="EMBL" id="VUMM01000005">
    <property type="protein sequence ID" value="MSS01317.1"/>
    <property type="molecule type" value="Genomic_DNA"/>
</dbReference>
<dbReference type="Gene3D" id="3.40.190.10">
    <property type="entry name" value="Periplasmic binding protein-like II"/>
    <property type="match status" value="1"/>
</dbReference>
<accession>A0A7X2N2K0</accession>
<protein>
    <submittedName>
        <fullName evidence="4">LytR family transcriptional regulator</fullName>
    </submittedName>
</protein>
<feature type="transmembrane region" description="Helical" evidence="2">
    <location>
        <begin position="44"/>
        <end position="67"/>
    </location>
</feature>
<dbReference type="Pfam" id="PF03816">
    <property type="entry name" value="LytR_cpsA_psr"/>
    <property type="match status" value="1"/>
</dbReference>
<reference evidence="4 5" key="1">
    <citation type="submission" date="2019-08" db="EMBL/GenBank/DDBJ databases">
        <title>In-depth cultivation of the pig gut microbiome towards novel bacterial diversity and tailored functional studies.</title>
        <authorList>
            <person name="Wylensek D."/>
            <person name="Hitch T.C.A."/>
            <person name="Clavel T."/>
        </authorList>
    </citation>
    <scope>NUCLEOTIDE SEQUENCE [LARGE SCALE GENOMIC DNA]</scope>
    <source>
        <strain evidence="4 5">LKV-178-WT-2G</strain>
    </source>
</reference>
<feature type="domain" description="Cell envelope-related transcriptional attenuator" evidence="3">
    <location>
        <begin position="260"/>
        <end position="416"/>
    </location>
</feature>
<dbReference type="AlphaFoldDB" id="A0A7X2N2K0"/>
<gene>
    <name evidence="4" type="ORF">FYJ50_04230</name>
</gene>
<evidence type="ECO:0000313" key="4">
    <source>
        <dbReference type="EMBL" id="MSS01317.1"/>
    </source>
</evidence>
<dbReference type="NCBIfam" id="TIGR00350">
    <property type="entry name" value="lytR_cpsA_psr"/>
    <property type="match status" value="1"/>
</dbReference>
<dbReference type="RefSeq" id="WP_154459797.1">
    <property type="nucleotide sequence ID" value="NZ_VUMM01000005.1"/>
</dbReference>
<comment type="similarity">
    <text evidence="1">Belongs to the LytR/CpsA/Psr (LCP) family.</text>
</comment>
<dbReference type="PANTHER" id="PTHR33392">
    <property type="entry name" value="POLYISOPRENYL-TEICHOIC ACID--PEPTIDOGLYCAN TEICHOIC ACID TRANSFERASE TAGU"/>
    <property type="match status" value="1"/>
</dbReference>
<proteinExistence type="inferred from homology"/>
<keyword evidence="5" id="KW-1185">Reference proteome</keyword>
<keyword evidence="2" id="KW-0812">Transmembrane</keyword>
<sequence length="544" mass="60783">MKRRKKKKSLAFRIWAILLSILLLIGFGLLIYQVVKMNFVPSRLMIPVSMALALVALIFVFLINFFTNHIPSKIFLSLLVICLVFVSGMGNYYVYKTSHMIEKVTTNEGKVKNIVSVIALTNSNIQDITDLSTSNKVAVLKSIDTYGTKKSIKDVCKQFDVEKKSELPFTIDSANSVQEAVNSLYNEDVDAIIINETYRTNIKEIESFSDFDENTKVIYQTVYYTEAKNDALAVSDITNEPFSILISGNDTYGDVGELSRSDVNMVVTINPLTSTVLLTSIPRDTYMPTYCDATETCVIGAMDKITHTGIYGINTTQRTVENFLDMEINYTFRANFSSVIDIVDALGGVDIYVEEGMAVSTFYADHTLEGVTEGWNHLDGKRALAYARERHAYLDGDNQRVRNQQQVLMAIFEKATSTDIITKYASLLDALSKAFETNLTTNEITDLIKFQIQAMPEWKFESYQITGYGDMLNCAALGSEASVTVPYDESIRIAQEKIRAVLDGKSSDTVEDTLDATISEGALSSEEIDAQVQADLYAYGYGYY</sequence>
<evidence type="ECO:0000256" key="2">
    <source>
        <dbReference type="SAM" id="Phobius"/>
    </source>
</evidence>
<name>A0A7X2N2K0_9FIRM</name>
<feature type="transmembrane region" description="Helical" evidence="2">
    <location>
        <begin position="12"/>
        <end position="32"/>
    </location>
</feature>
<evidence type="ECO:0000313" key="5">
    <source>
        <dbReference type="Proteomes" id="UP000470082"/>
    </source>
</evidence>